<feature type="transmembrane region" description="Helical" evidence="6">
    <location>
        <begin position="509"/>
        <end position="531"/>
    </location>
</feature>
<dbReference type="GO" id="GO:0042910">
    <property type="term" value="F:xenobiotic transmembrane transporter activity"/>
    <property type="evidence" value="ECO:0007669"/>
    <property type="project" value="InterPro"/>
</dbReference>
<evidence type="ECO:0000256" key="6">
    <source>
        <dbReference type="RuleBase" id="RU004914"/>
    </source>
</evidence>
<feature type="compositionally biased region" description="Basic and acidic residues" evidence="7">
    <location>
        <begin position="1"/>
        <end position="13"/>
    </location>
</feature>
<keyword evidence="4 6" id="KW-1133">Transmembrane helix</keyword>
<comment type="similarity">
    <text evidence="2 6">Belongs to the multi antimicrobial extrusion (MATE) (TC 2.A.66.1) family.</text>
</comment>
<dbReference type="NCBIfam" id="TIGR00797">
    <property type="entry name" value="matE"/>
    <property type="match status" value="1"/>
</dbReference>
<dbReference type="Proteomes" id="UP001140206">
    <property type="component" value="Chromosome 4"/>
</dbReference>
<dbReference type="PANTHER" id="PTHR42893:SF4">
    <property type="entry name" value="PROTEIN DETOXIFICATION 42"/>
    <property type="match status" value="1"/>
</dbReference>
<evidence type="ECO:0000256" key="3">
    <source>
        <dbReference type="ARBA" id="ARBA00022692"/>
    </source>
</evidence>
<evidence type="ECO:0000256" key="4">
    <source>
        <dbReference type="ARBA" id="ARBA00022989"/>
    </source>
</evidence>
<comment type="subcellular location">
    <subcellularLocation>
        <location evidence="1">Membrane</location>
        <topology evidence="1">Multi-pass membrane protein</topology>
    </subcellularLocation>
</comment>
<feature type="transmembrane region" description="Helical" evidence="6">
    <location>
        <begin position="269"/>
        <end position="290"/>
    </location>
</feature>
<dbReference type="PANTHER" id="PTHR42893">
    <property type="entry name" value="PROTEIN DETOXIFICATION 44, CHLOROPLASTIC-RELATED"/>
    <property type="match status" value="1"/>
</dbReference>
<dbReference type="EMBL" id="JAMFTS010000004">
    <property type="protein sequence ID" value="KAJ4767394.1"/>
    <property type="molecule type" value="Genomic_DNA"/>
</dbReference>
<keyword evidence="3 6" id="KW-0812">Transmembrane</keyword>
<feature type="transmembrane region" description="Helical" evidence="6">
    <location>
        <begin position="239"/>
        <end position="262"/>
    </location>
</feature>
<dbReference type="Pfam" id="PF01554">
    <property type="entry name" value="MatE"/>
    <property type="match status" value="2"/>
</dbReference>
<feature type="transmembrane region" description="Helical" evidence="6">
    <location>
        <begin position="381"/>
        <end position="401"/>
    </location>
</feature>
<keyword evidence="9" id="KW-1185">Reference proteome</keyword>
<evidence type="ECO:0000256" key="5">
    <source>
        <dbReference type="ARBA" id="ARBA00023136"/>
    </source>
</evidence>
<dbReference type="InterPro" id="IPR044644">
    <property type="entry name" value="DinF-like"/>
</dbReference>
<dbReference type="InterPro" id="IPR002528">
    <property type="entry name" value="MATE_fam"/>
</dbReference>
<feature type="region of interest" description="Disordered" evidence="7">
    <location>
        <begin position="1"/>
        <end position="40"/>
    </location>
</feature>
<evidence type="ECO:0000313" key="9">
    <source>
        <dbReference type="Proteomes" id="UP001140206"/>
    </source>
</evidence>
<keyword evidence="5 6" id="KW-0472">Membrane</keyword>
<feature type="transmembrane region" description="Helical" evidence="6">
    <location>
        <begin position="483"/>
        <end position="503"/>
    </location>
</feature>
<feature type="transmembrane region" description="Helical" evidence="6">
    <location>
        <begin position="413"/>
        <end position="434"/>
    </location>
</feature>
<evidence type="ECO:0000256" key="1">
    <source>
        <dbReference type="ARBA" id="ARBA00004141"/>
    </source>
</evidence>
<comment type="caution">
    <text evidence="8">The sequence shown here is derived from an EMBL/GenBank/DDBJ whole genome shotgun (WGS) entry which is preliminary data.</text>
</comment>
<evidence type="ECO:0000313" key="8">
    <source>
        <dbReference type="EMBL" id="KAJ4767394.1"/>
    </source>
</evidence>
<dbReference type="GO" id="GO:0016020">
    <property type="term" value="C:membrane"/>
    <property type="evidence" value="ECO:0007669"/>
    <property type="project" value="UniProtKB-SubCell"/>
</dbReference>
<proteinExistence type="inferred from homology"/>
<feature type="transmembrane region" description="Helical" evidence="6">
    <location>
        <begin position="338"/>
        <end position="361"/>
    </location>
</feature>
<sequence length="546" mass="58595">METSKPETVRMDVTKVGVVNGQDESSQESPPPPSTHQPRKTGLHLFTMNASRVFKLDMLGSEIMQIAIPATLALAADPIASLVDTAFMGHLGKTEVAAVGVSVAIFNQVSKIFIYPLVSVTTSFVAEEDAVISGIVEEPESGDVEIAKSPPVEPDHKIHSDDFKKTNCGNISMTNECENPSKIQTKRKYIPSVSSALAVGAILGVIQAILLICGAKFFIRIMTGGKPSHRMLLLAFRYLTIRSLGAPAVLLSLAMTGVFRGFKDTKTPLYATVTGDVMNIILDAILIFVFRMGISGAAIAHVISQYIITLILFFRLVGRVHIIPPHTKSLKFFRFLECGFMLLARVIAVTGCMTLAIALASRQGDAVMAAFQISNQVWMSASLLADGLAIAGQALLASAFAKSDHNKVVTATARVIQLSIALGICLTVLLGLFMRFGAGVFGKDADVIAVVQKAVPFVAGLQTVNSLAFVFDGINFGASDYTFSAYSMVMVGTISVPCMIYVATKLGFIGIWISLAIYMSLRTLVSIWRLGTATGPWAFLKKILVM</sequence>
<dbReference type="CDD" id="cd13136">
    <property type="entry name" value="MATE_DinF_like"/>
    <property type="match status" value="1"/>
</dbReference>
<gene>
    <name evidence="8" type="ORF">LUZ62_077769</name>
</gene>
<accession>A0AAV8DKB2</accession>
<feature type="transmembrane region" description="Helical" evidence="6">
    <location>
        <begin position="296"/>
        <end position="317"/>
    </location>
</feature>
<organism evidence="8 9">
    <name type="scientific">Rhynchospora pubera</name>
    <dbReference type="NCBI Taxonomy" id="906938"/>
    <lineage>
        <taxon>Eukaryota</taxon>
        <taxon>Viridiplantae</taxon>
        <taxon>Streptophyta</taxon>
        <taxon>Embryophyta</taxon>
        <taxon>Tracheophyta</taxon>
        <taxon>Spermatophyta</taxon>
        <taxon>Magnoliopsida</taxon>
        <taxon>Liliopsida</taxon>
        <taxon>Poales</taxon>
        <taxon>Cyperaceae</taxon>
        <taxon>Cyperoideae</taxon>
        <taxon>Rhynchosporeae</taxon>
        <taxon>Rhynchospora</taxon>
    </lineage>
</organism>
<feature type="transmembrane region" description="Helical" evidence="6">
    <location>
        <begin position="454"/>
        <end position="471"/>
    </location>
</feature>
<dbReference type="GO" id="GO:0015297">
    <property type="term" value="F:antiporter activity"/>
    <property type="evidence" value="ECO:0007669"/>
    <property type="project" value="InterPro"/>
</dbReference>
<feature type="transmembrane region" description="Helical" evidence="6">
    <location>
        <begin position="196"/>
        <end position="219"/>
    </location>
</feature>
<evidence type="ECO:0000256" key="7">
    <source>
        <dbReference type="SAM" id="MobiDB-lite"/>
    </source>
</evidence>
<evidence type="ECO:0000256" key="2">
    <source>
        <dbReference type="ARBA" id="ARBA00010199"/>
    </source>
</evidence>
<name>A0AAV8DKB2_9POAL</name>
<reference evidence="8" key="1">
    <citation type="submission" date="2022-08" db="EMBL/GenBank/DDBJ databases">
        <authorList>
            <person name="Marques A."/>
        </authorList>
    </citation>
    <scope>NUCLEOTIDE SEQUENCE</scope>
    <source>
        <strain evidence="8">RhyPub2mFocal</strain>
        <tissue evidence="8">Leaves</tissue>
    </source>
</reference>
<dbReference type="AlphaFoldDB" id="A0AAV8DKB2"/>
<protein>
    <recommendedName>
        <fullName evidence="6">Protein DETOXIFICATION</fullName>
    </recommendedName>
    <alternativeName>
        <fullName evidence="6">Multidrug and toxic compound extrusion protein</fullName>
    </alternativeName>
</protein>